<dbReference type="Proteomes" id="UP000228945">
    <property type="component" value="Chromosome"/>
</dbReference>
<protein>
    <recommendedName>
        <fullName evidence="1">DUF6456 domain-containing protein</fullName>
    </recommendedName>
</protein>
<proteinExistence type="predicted"/>
<evidence type="ECO:0000313" key="3">
    <source>
        <dbReference type="Proteomes" id="UP000228945"/>
    </source>
</evidence>
<sequence length="240" mass="25674">MIEIDRMTARAGVILSQPGAWLEADGQGGYLVRSSPDRRRRAALRLCEAGFVALSREPGLSVRPEGGWRLVRAARPATLPAANRPSVVEGVRTCVGPDGAVTQRAVNLGESPIAWLARRRDANGRPWLRPVEMVAAEKLRDDFTLAGTVGRLTMAWDAGPKTRGGRGPGVDPAERARAAKARIARALDDVGPGLREVLVKVCFAGTALEAAERDLGLPRRAGKTVLKLALARLARHYGLG</sequence>
<dbReference type="InterPro" id="IPR045599">
    <property type="entry name" value="DUF6456"/>
</dbReference>
<dbReference type="AlphaFoldDB" id="A0A2D2AVD1"/>
<evidence type="ECO:0000313" key="2">
    <source>
        <dbReference type="EMBL" id="ATQ41964.1"/>
    </source>
</evidence>
<reference evidence="2 3" key="1">
    <citation type="submission" date="2017-10" db="EMBL/GenBank/DDBJ databases">
        <title>Genome sequence of Caulobacter mirabilis FWC38.</title>
        <authorList>
            <person name="Fiebig A."/>
            <person name="Crosson S."/>
        </authorList>
    </citation>
    <scope>NUCLEOTIDE SEQUENCE [LARGE SCALE GENOMIC DNA]</scope>
    <source>
        <strain evidence="2 3">FWC 38</strain>
    </source>
</reference>
<feature type="domain" description="DUF6456" evidence="1">
    <location>
        <begin position="105"/>
        <end position="238"/>
    </location>
</feature>
<keyword evidence="3" id="KW-1185">Reference proteome</keyword>
<evidence type="ECO:0000259" key="1">
    <source>
        <dbReference type="Pfam" id="PF20057"/>
    </source>
</evidence>
<dbReference type="RefSeq" id="WP_099621220.1">
    <property type="nucleotide sequence ID" value="NZ_CP024201.1"/>
</dbReference>
<accession>A0A2D2AVD1</accession>
<dbReference type="KEGG" id="cmb:CSW64_05830"/>
<dbReference type="EMBL" id="CP024201">
    <property type="protein sequence ID" value="ATQ41964.1"/>
    <property type="molecule type" value="Genomic_DNA"/>
</dbReference>
<dbReference type="Pfam" id="PF20057">
    <property type="entry name" value="DUF6456"/>
    <property type="match status" value="1"/>
</dbReference>
<gene>
    <name evidence="2" type="ORF">CSW64_05830</name>
</gene>
<organism evidence="2 3">
    <name type="scientific">Caulobacter mirabilis</name>
    <dbReference type="NCBI Taxonomy" id="69666"/>
    <lineage>
        <taxon>Bacteria</taxon>
        <taxon>Pseudomonadati</taxon>
        <taxon>Pseudomonadota</taxon>
        <taxon>Alphaproteobacteria</taxon>
        <taxon>Caulobacterales</taxon>
        <taxon>Caulobacteraceae</taxon>
        <taxon>Caulobacter</taxon>
    </lineage>
</organism>
<name>A0A2D2AVD1_9CAUL</name>
<dbReference type="OrthoDB" id="7476630at2"/>